<accession>A0A0C1Z3A4</accession>
<dbReference type="EMBL" id="JPRD01000049">
    <property type="protein sequence ID" value="KIF50664.1"/>
    <property type="molecule type" value="Genomic_DNA"/>
</dbReference>
<name>A0A0C1Z3A4_9VIBR</name>
<gene>
    <name evidence="2" type="ORF">H735_24230</name>
</gene>
<keyword evidence="1" id="KW-0732">Signal</keyword>
<feature type="signal peptide" evidence="1">
    <location>
        <begin position="1"/>
        <end position="19"/>
    </location>
</feature>
<proteinExistence type="predicted"/>
<comment type="caution">
    <text evidence="2">The sequence shown here is derived from an EMBL/GenBank/DDBJ whole genome shotgun (WGS) entry which is preliminary data.</text>
</comment>
<reference evidence="2 3" key="1">
    <citation type="submission" date="2014-07" db="EMBL/GenBank/DDBJ databases">
        <title>Unique and conserved regions in Vibrio harveyi and related species in comparison with the shrimp pathogen Vibrio harveyi CAIM 1792.</title>
        <authorList>
            <person name="Espinoza-Valles I."/>
            <person name="Vora G."/>
            <person name="Leekitcharoenphon P."/>
            <person name="Ussery D."/>
            <person name="Hoj L."/>
            <person name="Gomez-Gil B."/>
        </authorList>
    </citation>
    <scope>NUCLEOTIDE SEQUENCE [LARGE SCALE GENOMIC DNA]</scope>
    <source>
        <strain evidence="3">CAIM 1854 / LMG 25443</strain>
    </source>
</reference>
<sequence length="87" mass="9525">MNKKLLAAVLMSLSMNVSAAGIALNWSGQVKSIATSPTNVEVKSGYVDYDIDQSHVRENLELNNPKSMKKDQLIVFESMVPMLSLAL</sequence>
<dbReference type="PATRIC" id="fig|1229493.5.peg.4251"/>
<evidence type="ECO:0000256" key="1">
    <source>
        <dbReference type="SAM" id="SignalP"/>
    </source>
</evidence>
<feature type="chain" id="PRO_5002143784" evidence="1">
    <location>
        <begin position="20"/>
        <end position="87"/>
    </location>
</feature>
<organism evidence="2 3">
    <name type="scientific">Vibrio owensii CAIM 1854 = LMG 25443</name>
    <dbReference type="NCBI Taxonomy" id="1229493"/>
    <lineage>
        <taxon>Bacteria</taxon>
        <taxon>Pseudomonadati</taxon>
        <taxon>Pseudomonadota</taxon>
        <taxon>Gammaproteobacteria</taxon>
        <taxon>Vibrionales</taxon>
        <taxon>Vibrionaceae</taxon>
        <taxon>Vibrio</taxon>
    </lineage>
</organism>
<dbReference type="RefSeq" id="WP_020195300.1">
    <property type="nucleotide sequence ID" value="NZ_BAOH01000019.1"/>
</dbReference>
<dbReference type="AlphaFoldDB" id="A0A0C1Z3A4"/>
<protein>
    <submittedName>
        <fullName evidence="2">Uncharacterized protein</fullName>
    </submittedName>
</protein>
<evidence type="ECO:0000313" key="2">
    <source>
        <dbReference type="EMBL" id="KIF50664.1"/>
    </source>
</evidence>
<dbReference type="Proteomes" id="UP000031586">
    <property type="component" value="Unassembled WGS sequence"/>
</dbReference>
<evidence type="ECO:0000313" key="3">
    <source>
        <dbReference type="Proteomes" id="UP000031586"/>
    </source>
</evidence>